<dbReference type="Proteomes" id="UP001207654">
    <property type="component" value="Unassembled WGS sequence"/>
</dbReference>
<dbReference type="PROSITE" id="PS51257">
    <property type="entry name" value="PROKAR_LIPOPROTEIN"/>
    <property type="match status" value="1"/>
</dbReference>
<evidence type="ECO:0000313" key="2">
    <source>
        <dbReference type="EMBL" id="MCY1074425.1"/>
    </source>
</evidence>
<organism evidence="2 3">
    <name type="scientific">Archangium lansingense</name>
    <dbReference type="NCBI Taxonomy" id="2995310"/>
    <lineage>
        <taxon>Bacteria</taxon>
        <taxon>Pseudomonadati</taxon>
        <taxon>Myxococcota</taxon>
        <taxon>Myxococcia</taxon>
        <taxon>Myxococcales</taxon>
        <taxon>Cystobacterineae</taxon>
        <taxon>Archangiaceae</taxon>
        <taxon>Archangium</taxon>
    </lineage>
</organism>
<evidence type="ECO:0000313" key="3">
    <source>
        <dbReference type="Proteomes" id="UP001207654"/>
    </source>
</evidence>
<name>A0ABT3ZYE5_9BACT</name>
<evidence type="ECO:0008006" key="4">
    <source>
        <dbReference type="Google" id="ProtNLM"/>
    </source>
</evidence>
<feature type="region of interest" description="Disordered" evidence="1">
    <location>
        <begin position="160"/>
        <end position="184"/>
    </location>
</feature>
<dbReference type="EMBL" id="JAPNKA010000001">
    <property type="protein sequence ID" value="MCY1074425.1"/>
    <property type="molecule type" value="Genomic_DNA"/>
</dbReference>
<accession>A0ABT3ZYE5</accession>
<evidence type="ECO:0000256" key="1">
    <source>
        <dbReference type="SAM" id="MobiDB-lite"/>
    </source>
</evidence>
<comment type="caution">
    <text evidence="2">The sequence shown here is derived from an EMBL/GenBank/DDBJ whole genome shotgun (WGS) entry which is preliminary data.</text>
</comment>
<keyword evidence="3" id="KW-1185">Reference proteome</keyword>
<sequence length="184" mass="19806">MRLQRWNLAWALLGSLTACDPAVVDHSPTSNLLDAETASLEAGVGHWTAWYGTKISRAPGAARQGEASLRIELTEPYGWGVALDNYPGFPATPGAHRATFWARAVRGSSLRVEMRVSWRDARGEELQAHRLAGPVLGADWANARLEMVAPANAERVSVDLTGSEGDPGDALEVDGISIHSQPDR</sequence>
<protein>
    <recommendedName>
        <fullName evidence="4">CBM-cenC domain-containing protein</fullName>
    </recommendedName>
</protein>
<dbReference type="RefSeq" id="WP_267533391.1">
    <property type="nucleotide sequence ID" value="NZ_JAPNKA010000001.1"/>
</dbReference>
<dbReference type="Gene3D" id="2.60.120.260">
    <property type="entry name" value="Galactose-binding domain-like"/>
    <property type="match status" value="1"/>
</dbReference>
<proteinExistence type="predicted"/>
<reference evidence="2 3" key="1">
    <citation type="submission" date="2022-11" db="EMBL/GenBank/DDBJ databases">
        <title>Minimal conservation of predation-associated metabolite biosynthetic gene clusters underscores biosynthetic potential of Myxococcota including descriptions for ten novel species: Archangium lansinium sp. nov., Myxococcus landrumus sp. nov., Nannocystis bai.</title>
        <authorList>
            <person name="Ahearne A."/>
            <person name="Stevens C."/>
            <person name="Phillips K."/>
        </authorList>
    </citation>
    <scope>NUCLEOTIDE SEQUENCE [LARGE SCALE GENOMIC DNA]</scope>
    <source>
        <strain evidence="2 3">MIWBW</strain>
    </source>
</reference>
<gene>
    <name evidence="2" type="ORF">OV287_07990</name>
</gene>